<evidence type="ECO:0000313" key="9">
    <source>
        <dbReference type="Proteomes" id="UP001419268"/>
    </source>
</evidence>
<dbReference type="GO" id="GO:0008270">
    <property type="term" value="F:zinc ion binding"/>
    <property type="evidence" value="ECO:0007669"/>
    <property type="project" value="UniProtKB-KW"/>
</dbReference>
<comment type="caution">
    <text evidence="8">The sequence shown here is derived from an EMBL/GenBank/DDBJ whole genome shotgun (WGS) entry which is preliminary data.</text>
</comment>
<keyword evidence="4" id="KW-0862">Zinc</keyword>
<dbReference type="GO" id="GO:0003677">
    <property type="term" value="F:DNA binding"/>
    <property type="evidence" value="ECO:0007669"/>
    <property type="project" value="UniProtKB-KW"/>
</dbReference>
<keyword evidence="9" id="KW-1185">Reference proteome</keyword>
<keyword evidence="2" id="KW-0479">Metal-binding</keyword>
<reference evidence="8 9" key="1">
    <citation type="submission" date="2024-01" db="EMBL/GenBank/DDBJ databases">
        <title>Genome assemblies of Stephania.</title>
        <authorList>
            <person name="Yang L."/>
        </authorList>
    </citation>
    <scope>NUCLEOTIDE SEQUENCE [LARGE SCALE GENOMIC DNA]</scope>
    <source>
        <strain evidence="8">JXDWG</strain>
        <tissue evidence="8">Leaf</tissue>
    </source>
</reference>
<keyword evidence="3" id="KW-0863">Zinc-finger</keyword>
<dbReference type="CDD" id="cd04481">
    <property type="entry name" value="RPA1_DBD_B_like"/>
    <property type="match status" value="1"/>
</dbReference>
<accession>A0AAP0IAQ2</accession>
<evidence type="ECO:0000256" key="3">
    <source>
        <dbReference type="ARBA" id="ARBA00022771"/>
    </source>
</evidence>
<evidence type="ECO:0000256" key="1">
    <source>
        <dbReference type="ARBA" id="ARBA00005690"/>
    </source>
</evidence>
<dbReference type="Pfam" id="PF02721">
    <property type="entry name" value="DUF223"/>
    <property type="match status" value="1"/>
</dbReference>
<dbReference type="Gene3D" id="2.40.50.140">
    <property type="entry name" value="Nucleic acid-binding proteins"/>
    <property type="match status" value="3"/>
</dbReference>
<dbReference type="InterPro" id="IPR003871">
    <property type="entry name" value="RFA1B/D_OB_1st"/>
</dbReference>
<gene>
    <name evidence="8" type="ORF">Scep_019266</name>
</gene>
<dbReference type="InterPro" id="IPR012340">
    <property type="entry name" value="NA-bd_OB-fold"/>
</dbReference>
<dbReference type="PANTHER" id="PTHR47165">
    <property type="entry name" value="OS03G0429900 PROTEIN"/>
    <property type="match status" value="1"/>
</dbReference>
<dbReference type="InterPro" id="IPR013955">
    <property type="entry name" value="Rep_factor-A_C"/>
</dbReference>
<dbReference type="Proteomes" id="UP001419268">
    <property type="component" value="Unassembled WGS sequence"/>
</dbReference>
<comment type="similarity">
    <text evidence="1">Belongs to the replication factor A protein 1 family.</text>
</comment>
<proteinExistence type="inferred from homology"/>
<organism evidence="8 9">
    <name type="scientific">Stephania cephalantha</name>
    <dbReference type="NCBI Taxonomy" id="152367"/>
    <lineage>
        <taxon>Eukaryota</taxon>
        <taxon>Viridiplantae</taxon>
        <taxon>Streptophyta</taxon>
        <taxon>Embryophyta</taxon>
        <taxon>Tracheophyta</taxon>
        <taxon>Spermatophyta</taxon>
        <taxon>Magnoliopsida</taxon>
        <taxon>Ranunculales</taxon>
        <taxon>Menispermaceae</taxon>
        <taxon>Menispermoideae</taxon>
        <taxon>Cissampelideae</taxon>
        <taxon>Stephania</taxon>
    </lineage>
</organism>
<sequence length="437" mass="50497">MDIILLDEHDDHIHATIPIYLASDFEYLTVGKVYNISNFKVERKKLHKVVSHDYMIHLTSDTSIQENMSSVQIRNHKFEIVQFEELTKRQDSFIQSSDVLGRLVRIGELVDQEVKGKQKTVKKLVLRIQMNRNKQVNATFWGEKAIETSSEFSNCKSSDSMVIIITSNNVKTYRGEPTLSSTSATKIYTSPDIEEIASFMKGEQLSKEVQLIRGENENFNMKAETMTIEEVKRQRSKVTELYVVCKVKIMSINSSGSWHYNTCYSHYVKLEKSGTQYYCERCKEFVTTPYRRFKVHVRVEDNTGSTTFVLFDSIVKNIIGKDNGERILNEASSTNEKIVPIELCEIVGRSFTFKLKLTNYNLASGNENFTVSSICHEEYGDNFRHDEGNLSNDISTHKDEVDNNKEVNMKRKSIDNEFGINKRPRKYCYVDDDEDEV</sequence>
<dbReference type="PANTHER" id="PTHR47165:SF4">
    <property type="entry name" value="OS03G0429900 PROTEIN"/>
    <property type="match status" value="1"/>
</dbReference>
<keyword evidence="5" id="KW-0238">DNA-binding</keyword>
<evidence type="ECO:0000256" key="2">
    <source>
        <dbReference type="ARBA" id="ARBA00022723"/>
    </source>
</evidence>
<dbReference type="CDD" id="cd04476">
    <property type="entry name" value="RPA1_DBD_C"/>
    <property type="match status" value="1"/>
</dbReference>
<dbReference type="SUPFAM" id="SSF50249">
    <property type="entry name" value="Nucleic acid-binding proteins"/>
    <property type="match status" value="3"/>
</dbReference>
<evidence type="ECO:0000256" key="4">
    <source>
        <dbReference type="ARBA" id="ARBA00022833"/>
    </source>
</evidence>
<feature type="domain" description="Replication protein A 70 kDa DNA-binding subunit B/D first OB fold" evidence="6">
    <location>
        <begin position="1"/>
        <end position="66"/>
    </location>
</feature>
<evidence type="ECO:0000259" key="6">
    <source>
        <dbReference type="Pfam" id="PF02721"/>
    </source>
</evidence>
<feature type="domain" description="Replication factor A C-terminal" evidence="7">
    <location>
        <begin position="242"/>
        <end position="361"/>
    </location>
</feature>
<dbReference type="InterPro" id="IPR047192">
    <property type="entry name" value="Euk_RPA1_DBD_C"/>
</dbReference>
<dbReference type="EMBL" id="JBBNAG010000008">
    <property type="protein sequence ID" value="KAK9111747.1"/>
    <property type="molecule type" value="Genomic_DNA"/>
</dbReference>
<evidence type="ECO:0000259" key="7">
    <source>
        <dbReference type="Pfam" id="PF08646"/>
    </source>
</evidence>
<dbReference type="Pfam" id="PF08646">
    <property type="entry name" value="Rep_fac-A_C"/>
    <property type="match status" value="1"/>
</dbReference>
<evidence type="ECO:0000313" key="8">
    <source>
        <dbReference type="EMBL" id="KAK9111747.1"/>
    </source>
</evidence>
<evidence type="ECO:0000256" key="5">
    <source>
        <dbReference type="ARBA" id="ARBA00023125"/>
    </source>
</evidence>
<evidence type="ECO:0008006" key="10">
    <source>
        <dbReference type="Google" id="ProtNLM"/>
    </source>
</evidence>
<protein>
    <recommendedName>
        <fullName evidence="10">Replication factor A C-terminal domain-containing protein</fullName>
    </recommendedName>
</protein>
<dbReference type="AlphaFoldDB" id="A0AAP0IAQ2"/>
<name>A0AAP0IAQ2_9MAGN</name>